<feature type="domain" description="Isopenicillin N synthase-like Fe(2+) 2OG dioxygenase" evidence="1">
    <location>
        <begin position="211"/>
        <end position="305"/>
    </location>
</feature>
<proteinExistence type="predicted"/>
<evidence type="ECO:0000259" key="1">
    <source>
        <dbReference type="Pfam" id="PF03171"/>
    </source>
</evidence>
<evidence type="ECO:0000313" key="3">
    <source>
        <dbReference type="Proteomes" id="UP000310189"/>
    </source>
</evidence>
<dbReference type="Proteomes" id="UP000310189">
    <property type="component" value="Unassembled WGS sequence"/>
</dbReference>
<evidence type="ECO:0000313" key="2">
    <source>
        <dbReference type="EMBL" id="TIA89668.1"/>
    </source>
</evidence>
<dbReference type="PANTHER" id="PTHR47990">
    <property type="entry name" value="2-OXOGLUTARATE (2OG) AND FE(II)-DEPENDENT OXYGENASE SUPERFAMILY PROTEIN-RELATED"/>
    <property type="match status" value="1"/>
</dbReference>
<dbReference type="InterPro" id="IPR044861">
    <property type="entry name" value="IPNS-like_FE2OG_OXY"/>
</dbReference>
<accession>A0A4T0FMX0</accession>
<dbReference type="EMBL" id="SPNW01000025">
    <property type="protein sequence ID" value="TIA89668.1"/>
    <property type="molecule type" value="Genomic_DNA"/>
</dbReference>
<dbReference type="InterPro" id="IPR050231">
    <property type="entry name" value="Iron_ascorbate_oxido_reductase"/>
</dbReference>
<dbReference type="OrthoDB" id="10248513at2759"/>
<keyword evidence="3" id="KW-1185">Reference proteome</keyword>
<dbReference type="Gene3D" id="2.60.120.330">
    <property type="entry name" value="B-lactam Antibiotic, Isopenicillin N Synthase, Chain"/>
    <property type="match status" value="1"/>
</dbReference>
<dbReference type="Pfam" id="PF03171">
    <property type="entry name" value="2OG-FeII_Oxy"/>
    <property type="match status" value="1"/>
</dbReference>
<organism evidence="2 3">
    <name type="scientific">Wallemia hederae</name>
    <dbReference type="NCBI Taxonomy" id="1540922"/>
    <lineage>
        <taxon>Eukaryota</taxon>
        <taxon>Fungi</taxon>
        <taxon>Dikarya</taxon>
        <taxon>Basidiomycota</taxon>
        <taxon>Wallemiomycotina</taxon>
        <taxon>Wallemiomycetes</taxon>
        <taxon>Wallemiales</taxon>
        <taxon>Wallemiaceae</taxon>
        <taxon>Wallemia</taxon>
    </lineage>
</organism>
<dbReference type="AlphaFoldDB" id="A0A4T0FMX0"/>
<sequence>MIPVIDLHSSNAQQEAQKAADGLSTYGALFVKVPQSDNLDTFTDMMEDYFDQPVEQLRQDERPEHSYQVGCTVGIEKAKCFSTHDAYCLSVIESLDEAERPIPVESDGDGSDLKCRFFHRMSKRDPNATYATDNLENVTPANFKHRKWESVMDDTGKVFLNAIEQLSRLLAQGLGLPAETFVDAAQFGNHLLAPTGSDLCRYGYLNSVLAGFHTDLNFLTIHGKSRYSGLSIWARNTGKKIAVSIPDGCYLVQAGKQLEHYTGGKILAGFHEVVVNERTIEQIEQHMQQYPDRPLQRVSSTFFYHLSSSLALPEHLPKYPAMNVGDLVMNELKSIGLSEDAK</sequence>
<reference evidence="2 3" key="1">
    <citation type="submission" date="2019-03" db="EMBL/GenBank/DDBJ databases">
        <title>Sequencing 23 genomes of Wallemia ichthyophaga.</title>
        <authorList>
            <person name="Gostincar C."/>
        </authorList>
    </citation>
    <scope>NUCLEOTIDE SEQUENCE [LARGE SCALE GENOMIC DNA]</scope>
    <source>
        <strain evidence="2 3">EXF-5753</strain>
    </source>
</reference>
<dbReference type="InterPro" id="IPR027443">
    <property type="entry name" value="IPNS-like_sf"/>
</dbReference>
<dbReference type="SUPFAM" id="SSF51197">
    <property type="entry name" value="Clavaminate synthase-like"/>
    <property type="match status" value="1"/>
</dbReference>
<protein>
    <recommendedName>
        <fullName evidence="1">Isopenicillin N synthase-like Fe(2+) 2OG dioxygenase domain-containing protein</fullName>
    </recommendedName>
</protein>
<gene>
    <name evidence="2" type="ORF">E3P99_01956</name>
</gene>
<comment type="caution">
    <text evidence="2">The sequence shown here is derived from an EMBL/GenBank/DDBJ whole genome shotgun (WGS) entry which is preliminary data.</text>
</comment>
<name>A0A4T0FMX0_9BASI</name>